<protein>
    <recommendedName>
        <fullName evidence="1">TonB-dependent receptor plug domain-containing protein</fullName>
    </recommendedName>
</protein>
<evidence type="ECO:0000313" key="2">
    <source>
        <dbReference type="EMBL" id="GAA4460490.1"/>
    </source>
</evidence>
<dbReference type="Gene3D" id="2.170.130.10">
    <property type="entry name" value="TonB-dependent receptor, plug domain"/>
    <property type="match status" value="1"/>
</dbReference>
<evidence type="ECO:0000259" key="1">
    <source>
        <dbReference type="Pfam" id="PF07715"/>
    </source>
</evidence>
<dbReference type="SUPFAM" id="SSF56935">
    <property type="entry name" value="Porins"/>
    <property type="match status" value="1"/>
</dbReference>
<accession>A0ABP8N5V9</accession>
<name>A0ABP8N5V9_9BACT</name>
<dbReference type="Proteomes" id="UP001501175">
    <property type="component" value="Unassembled WGS sequence"/>
</dbReference>
<reference evidence="3" key="1">
    <citation type="journal article" date="2019" name="Int. J. Syst. Evol. Microbiol.">
        <title>The Global Catalogue of Microorganisms (GCM) 10K type strain sequencing project: providing services to taxonomists for standard genome sequencing and annotation.</title>
        <authorList>
            <consortium name="The Broad Institute Genomics Platform"/>
            <consortium name="The Broad Institute Genome Sequencing Center for Infectious Disease"/>
            <person name="Wu L."/>
            <person name="Ma J."/>
        </authorList>
    </citation>
    <scope>NUCLEOTIDE SEQUENCE [LARGE SCALE GENOMIC DNA]</scope>
    <source>
        <strain evidence="3">JCM 17927</strain>
    </source>
</reference>
<proteinExistence type="predicted"/>
<dbReference type="InterPro" id="IPR037066">
    <property type="entry name" value="Plug_dom_sf"/>
</dbReference>
<dbReference type="InterPro" id="IPR012910">
    <property type="entry name" value="Plug_dom"/>
</dbReference>
<sequence>MLRKIPSVAVDIEGNVQLRGSANIKVLINNKPSSVMARSISEALKQIPADIIKQVEVITSPSAKYDAEGTAGIINIKAPN</sequence>
<evidence type="ECO:0000313" key="3">
    <source>
        <dbReference type="Proteomes" id="UP001501175"/>
    </source>
</evidence>
<gene>
    <name evidence="2" type="ORF">GCM10023189_35680</name>
</gene>
<dbReference type="Pfam" id="PF07715">
    <property type="entry name" value="Plug"/>
    <property type="match status" value="1"/>
</dbReference>
<organism evidence="2 3">
    <name type="scientific">Nibrella saemangeumensis</name>
    <dbReference type="NCBI Taxonomy" id="1084526"/>
    <lineage>
        <taxon>Bacteria</taxon>
        <taxon>Pseudomonadati</taxon>
        <taxon>Bacteroidota</taxon>
        <taxon>Cytophagia</taxon>
        <taxon>Cytophagales</taxon>
        <taxon>Spirosomataceae</taxon>
        <taxon>Nibrella</taxon>
    </lineage>
</organism>
<keyword evidence="3" id="KW-1185">Reference proteome</keyword>
<dbReference type="EMBL" id="BAABHD010000032">
    <property type="protein sequence ID" value="GAA4460490.1"/>
    <property type="molecule type" value="Genomic_DNA"/>
</dbReference>
<feature type="domain" description="TonB-dependent receptor plug" evidence="1">
    <location>
        <begin position="2"/>
        <end position="73"/>
    </location>
</feature>
<comment type="caution">
    <text evidence="2">The sequence shown here is derived from an EMBL/GenBank/DDBJ whole genome shotgun (WGS) entry which is preliminary data.</text>
</comment>